<name>F4H4Q9_CELFA</name>
<dbReference type="SUPFAM" id="SSF50494">
    <property type="entry name" value="Trypsin-like serine proteases"/>
    <property type="match status" value="1"/>
</dbReference>
<feature type="region of interest" description="Disordered" evidence="1">
    <location>
        <begin position="1220"/>
        <end position="1246"/>
    </location>
</feature>
<dbReference type="InterPro" id="IPR053137">
    <property type="entry name" value="NLR-like"/>
</dbReference>
<dbReference type="Gene3D" id="1.25.40.10">
    <property type="entry name" value="Tetratricopeptide repeat domain"/>
    <property type="match status" value="3"/>
</dbReference>
<dbReference type="HOGENOM" id="CLU_005441_0_0_11"/>
<dbReference type="eggNOG" id="COG0457">
    <property type="taxonomic scope" value="Bacteria"/>
</dbReference>
<gene>
    <name evidence="2" type="ordered locus">Celf_0110</name>
</gene>
<dbReference type="InterPro" id="IPR009003">
    <property type="entry name" value="Peptidase_S1_PA"/>
</dbReference>
<dbReference type="Proteomes" id="UP000008460">
    <property type="component" value="Chromosome"/>
</dbReference>
<organism evidence="2 3">
    <name type="scientific">Cellulomonas fimi (strain ATCC 484 / DSM 20113 / JCM 1341 / CCUG 24087 / LMG 16345 / NBRC 15513 / NCIMB 8980 / NCTC 7547 / NRS-133)</name>
    <dbReference type="NCBI Taxonomy" id="590998"/>
    <lineage>
        <taxon>Bacteria</taxon>
        <taxon>Bacillati</taxon>
        <taxon>Actinomycetota</taxon>
        <taxon>Actinomycetes</taxon>
        <taxon>Micrococcales</taxon>
        <taxon>Cellulomonadaceae</taxon>
        <taxon>Cellulomonas</taxon>
    </lineage>
</organism>
<protein>
    <recommendedName>
        <fullName evidence="4">Tetratricopeptide TPR_1 repeat-containing protein</fullName>
    </recommendedName>
</protein>
<reference evidence="2 3" key="1">
    <citation type="submission" date="2011-04" db="EMBL/GenBank/DDBJ databases">
        <title>Complete sequence of Cellulomonas fimi ATCC 484.</title>
        <authorList>
            <consortium name="US DOE Joint Genome Institute"/>
            <person name="Lucas S."/>
            <person name="Han J."/>
            <person name="Lapidus A."/>
            <person name="Cheng J.-F."/>
            <person name="Goodwin L."/>
            <person name="Pitluck S."/>
            <person name="Peters L."/>
            <person name="Chertkov O."/>
            <person name="Detter J.C."/>
            <person name="Han C."/>
            <person name="Tapia R."/>
            <person name="Land M."/>
            <person name="Hauser L."/>
            <person name="Kyrpides N."/>
            <person name="Ivanova N."/>
            <person name="Ovchinnikova G."/>
            <person name="Pagani I."/>
            <person name="Mead D."/>
            <person name="Brumm P."/>
            <person name="Woyke T."/>
        </authorList>
    </citation>
    <scope>NUCLEOTIDE SEQUENCE [LARGE SCALE GENOMIC DNA]</scope>
    <source>
        <strain evidence="3">ATCC 484 / DSM 20113 / JCM 1341 / NBRC 15513 / NCIMB 8980 / NCTC 7547</strain>
    </source>
</reference>
<dbReference type="Pfam" id="PF13424">
    <property type="entry name" value="TPR_12"/>
    <property type="match status" value="4"/>
</dbReference>
<dbReference type="Gene3D" id="3.40.50.300">
    <property type="entry name" value="P-loop containing nucleotide triphosphate hydrolases"/>
    <property type="match status" value="1"/>
</dbReference>
<evidence type="ECO:0000313" key="2">
    <source>
        <dbReference type="EMBL" id="AEE44260.1"/>
    </source>
</evidence>
<keyword evidence="3" id="KW-1185">Reference proteome</keyword>
<dbReference type="InterPro" id="IPR011990">
    <property type="entry name" value="TPR-like_helical_dom_sf"/>
</dbReference>
<evidence type="ECO:0000313" key="3">
    <source>
        <dbReference type="Proteomes" id="UP000008460"/>
    </source>
</evidence>
<dbReference type="RefSeq" id="WP_013769290.1">
    <property type="nucleotide sequence ID" value="NC_015514.1"/>
</dbReference>
<dbReference type="PANTHER" id="PTHR46082">
    <property type="entry name" value="ATP/GTP-BINDING PROTEIN-RELATED"/>
    <property type="match status" value="1"/>
</dbReference>
<dbReference type="SUPFAM" id="SSF48452">
    <property type="entry name" value="TPR-like"/>
    <property type="match status" value="4"/>
</dbReference>
<feature type="compositionally biased region" description="Basic residues" evidence="1">
    <location>
        <begin position="1236"/>
        <end position="1246"/>
    </location>
</feature>
<dbReference type="Pfam" id="PF13374">
    <property type="entry name" value="TPR_10"/>
    <property type="match status" value="2"/>
</dbReference>
<dbReference type="InterPro" id="IPR027417">
    <property type="entry name" value="P-loop_NTPase"/>
</dbReference>
<accession>F4H4Q9</accession>
<dbReference type="AlphaFoldDB" id="F4H4Q9"/>
<dbReference type="PANTHER" id="PTHR46082:SF6">
    <property type="entry name" value="AAA+ ATPASE DOMAIN-CONTAINING PROTEIN-RELATED"/>
    <property type="match status" value="1"/>
</dbReference>
<dbReference type="SUPFAM" id="SSF52540">
    <property type="entry name" value="P-loop containing nucleoside triphosphate hydrolases"/>
    <property type="match status" value="1"/>
</dbReference>
<dbReference type="KEGG" id="cfi:Celf_0110"/>
<proteinExistence type="predicted"/>
<sequence>MPDVEVAVRGVLPDVPGPSAFPRARVVRLESDDGTSVATGLVVGPRLVLTTRRVLGRTLPVARVRPPAGPVTPEWLAAQSLPARVRARTLPAGDDATGGDGAGTVRSLAVVWTHPQADAALLLCTDAEPLSDATDLRTEWAEPDEATECAAVGFAAGAARPLDDAEGRGAPVEIGIVVRPGARSRARAWSVELATAPPGGPPGGSWAGCTGGALVAEDVLVGLLSNDEAATRPQGPGLQVVPARRFADQADLVAWVTADAGPGAWARAAATPGQLRRRREQDARADVRWPVRVGPVPAAGDGHAVRAEVAAALGGPAGEALHVATTTLLCGPPGYGTTAAAAAHAHAAWTAGALDLLVWVEGGSRSDVLAGLAAADRVVHPTTVGGADAEAAQAFLAWLASTRRRWLVVLDAVPDPSLVHELWPRGATGQVVVTSERNDVLPRTGGRVVAVDRLSSSQAEAYVEARLPGTPPADVARLADDLGRLPLALAVAVADLRDTGGGAGEYAERLAERRQELALPDDAGADVAATVLAVTTLAVDDADARHPQGLAQLVLILVSVLGPTFPLAVLATAAVGEGVESLVRPRSWRRWITPGHGITPAELREALAHLCRVGLASLADDSVDGATLARVHPLVQEVVRAQLDAATLDTALRTAAEALAEAWPRDGGPGATAEPVFRTCASTVAALDVRGALWDPEGHPVLWEVGASLSRAGLPHEAVVHWERLVEDATRTLGAEHLDTLTARNNLALAHREDGRLDRAVPLLVGTLEDAERVLGAAHPATLTSRNNLAMAYRDAGLVERALEMLQRNLSASRRRLGADHPDTLTSRSNLALAYRDAGLLDEALPLLVRGLDDAERVLGPDHPATLAACRDLGLTHWLDRRADRALPLLERALADRERVLGPDHPDTLTSRNDLAPAYRDVRRPDRTLPLLEDTLATAERALGPDHPVTLTSRGNLALAYRDARRPDLALPLLERMLADAERTHGYQHADTLACRGVLALAYQDAGRLDRAIPLLESTHADRQRALGPDHPDALTSANYLALAYRDAERYGDAVRLLERTLADRQRVLGTDHPDTLATRGDLALVHHDAGRLDHAIALLEGTLEDRQRVLGPGHPDTLTSRSNLAVAYREAERTEEAVVLLERTFVDRQRMLGPDHADTVASRVVLVDAYREVGRWDDALAVLERALRDDERLLGPADPQTSGSRVTLVDAYREAGRDEAADALEAGEPVDVARRRGARPRRRSA</sequence>
<dbReference type="EMBL" id="CP002666">
    <property type="protein sequence ID" value="AEE44260.1"/>
    <property type="molecule type" value="Genomic_DNA"/>
</dbReference>
<evidence type="ECO:0000256" key="1">
    <source>
        <dbReference type="SAM" id="MobiDB-lite"/>
    </source>
</evidence>
<dbReference type="STRING" id="590998.Celf_0110"/>
<evidence type="ECO:0008006" key="4">
    <source>
        <dbReference type="Google" id="ProtNLM"/>
    </source>
</evidence>
<dbReference type="PRINTS" id="PR00381">
    <property type="entry name" value="KINESINLIGHT"/>
</dbReference>